<sequence>MPIANVTRIMRRVLPDHAKIADDAKETIQECVSEFIGFVTSEANQRCHREYRKTVTPDDVLSAMATLGFSTYVQPLSVFLDRHRGVHSQSPAHHAHTFQGYVPSRVDRSSYGLFGPPEMGGYFMGNKGGEEGSSDPFVHQYK</sequence>
<accession>A0A9N7NKM8</accession>
<dbReference type="PANTHER" id="PTHR11064">
    <property type="entry name" value="CCAAT-BINDING TRANSCRIPTION FACTOR-RELATED"/>
    <property type="match status" value="1"/>
</dbReference>
<feature type="domain" description="Transcription factor CBF/NF-Y/archaeal histone" evidence="4">
    <location>
        <begin position="1"/>
        <end position="64"/>
    </location>
</feature>
<dbReference type="Proteomes" id="UP001153555">
    <property type="component" value="Unassembled WGS sequence"/>
</dbReference>
<dbReference type="GO" id="GO:0001228">
    <property type="term" value="F:DNA-binding transcription activator activity, RNA polymerase II-specific"/>
    <property type="evidence" value="ECO:0007669"/>
    <property type="project" value="InterPro"/>
</dbReference>
<evidence type="ECO:0000313" key="5">
    <source>
        <dbReference type="EMBL" id="CAA0832473.1"/>
    </source>
</evidence>
<dbReference type="InterPro" id="IPR003958">
    <property type="entry name" value="CBFA_NFYB_domain"/>
</dbReference>
<organism evidence="5 6">
    <name type="scientific">Striga hermonthica</name>
    <name type="common">Purple witchweed</name>
    <name type="synonym">Buchnera hermonthica</name>
    <dbReference type="NCBI Taxonomy" id="68872"/>
    <lineage>
        <taxon>Eukaryota</taxon>
        <taxon>Viridiplantae</taxon>
        <taxon>Streptophyta</taxon>
        <taxon>Embryophyta</taxon>
        <taxon>Tracheophyta</taxon>
        <taxon>Spermatophyta</taxon>
        <taxon>Magnoliopsida</taxon>
        <taxon>eudicotyledons</taxon>
        <taxon>Gunneridae</taxon>
        <taxon>Pentapetalae</taxon>
        <taxon>asterids</taxon>
        <taxon>lamiids</taxon>
        <taxon>Lamiales</taxon>
        <taxon>Orobanchaceae</taxon>
        <taxon>Buchnereae</taxon>
        <taxon>Striga</taxon>
    </lineage>
</organism>
<dbReference type="Gene3D" id="1.10.20.10">
    <property type="entry name" value="Histone, subunit A"/>
    <property type="match status" value="1"/>
</dbReference>
<dbReference type="InterPro" id="IPR027113">
    <property type="entry name" value="Transc_fact_NFYB/HAP3"/>
</dbReference>
<evidence type="ECO:0000256" key="1">
    <source>
        <dbReference type="ARBA" id="ARBA00009053"/>
    </source>
</evidence>
<name>A0A9N7NKM8_STRHE</name>
<dbReference type="SUPFAM" id="SSF47113">
    <property type="entry name" value="Histone-fold"/>
    <property type="match status" value="1"/>
</dbReference>
<dbReference type="PRINTS" id="PR00615">
    <property type="entry name" value="CCAATSUBUNTA"/>
</dbReference>
<dbReference type="Pfam" id="PF00808">
    <property type="entry name" value="CBFD_NFYB_HMF"/>
    <property type="match status" value="1"/>
</dbReference>
<dbReference type="AlphaFoldDB" id="A0A9N7NKM8"/>
<evidence type="ECO:0000259" key="4">
    <source>
        <dbReference type="Pfam" id="PF00808"/>
    </source>
</evidence>
<dbReference type="CDD" id="cd22907">
    <property type="entry name" value="HFD_NFYB"/>
    <property type="match status" value="1"/>
</dbReference>
<proteinExistence type="inferred from homology"/>
<dbReference type="PANTHER" id="PTHR11064:SF115">
    <property type="entry name" value="NUCLEAR TRANSCRIPTION FACTOR Y SUBUNIT B-9"/>
    <property type="match status" value="1"/>
</dbReference>
<dbReference type="InterPro" id="IPR009072">
    <property type="entry name" value="Histone-fold"/>
</dbReference>
<evidence type="ECO:0000313" key="6">
    <source>
        <dbReference type="Proteomes" id="UP001153555"/>
    </source>
</evidence>
<dbReference type="EMBL" id="CACSLK010027833">
    <property type="protein sequence ID" value="CAA0832473.1"/>
    <property type="molecule type" value="Genomic_DNA"/>
</dbReference>
<dbReference type="GO" id="GO:0046982">
    <property type="term" value="F:protein heterodimerization activity"/>
    <property type="evidence" value="ECO:0007669"/>
    <property type="project" value="InterPro"/>
</dbReference>
<reference evidence="5" key="1">
    <citation type="submission" date="2019-12" db="EMBL/GenBank/DDBJ databases">
        <authorList>
            <person name="Scholes J."/>
        </authorList>
    </citation>
    <scope>NUCLEOTIDE SEQUENCE</scope>
</reference>
<comment type="similarity">
    <text evidence="1">Belongs to the NFYB/HAP3 subunit family.</text>
</comment>
<keyword evidence="2" id="KW-0805">Transcription regulation</keyword>
<keyword evidence="3" id="KW-0804">Transcription</keyword>
<dbReference type="GO" id="GO:0016602">
    <property type="term" value="C:CCAAT-binding factor complex"/>
    <property type="evidence" value="ECO:0007669"/>
    <property type="project" value="InterPro"/>
</dbReference>
<gene>
    <name evidence="5" type="ORF">SHERM_27768</name>
</gene>
<evidence type="ECO:0000256" key="2">
    <source>
        <dbReference type="ARBA" id="ARBA00023015"/>
    </source>
</evidence>
<protein>
    <submittedName>
        <fullName evidence="5">Nuclear transcription factor Y subunit B-9</fullName>
    </submittedName>
</protein>
<dbReference type="GO" id="GO:0000978">
    <property type="term" value="F:RNA polymerase II cis-regulatory region sequence-specific DNA binding"/>
    <property type="evidence" value="ECO:0007669"/>
    <property type="project" value="TreeGrafter"/>
</dbReference>
<keyword evidence="6" id="KW-1185">Reference proteome</keyword>
<evidence type="ECO:0000256" key="3">
    <source>
        <dbReference type="ARBA" id="ARBA00023163"/>
    </source>
</evidence>
<dbReference type="OrthoDB" id="911806at2759"/>
<comment type="caution">
    <text evidence="5">The sequence shown here is derived from an EMBL/GenBank/DDBJ whole genome shotgun (WGS) entry which is preliminary data.</text>
</comment>